<evidence type="ECO:0000256" key="5">
    <source>
        <dbReference type="ARBA" id="ARBA00023163"/>
    </source>
</evidence>
<accession>A0A5C6DS81</accession>
<gene>
    <name evidence="7" type="ORF">Poly41_23870</name>
</gene>
<evidence type="ECO:0000259" key="6">
    <source>
        <dbReference type="Pfam" id="PF04542"/>
    </source>
</evidence>
<dbReference type="RefSeq" id="WP_146526272.1">
    <property type="nucleotide sequence ID" value="NZ_SJPV01000003.1"/>
</dbReference>
<evidence type="ECO:0000256" key="3">
    <source>
        <dbReference type="ARBA" id="ARBA00023082"/>
    </source>
</evidence>
<dbReference type="SUPFAM" id="SSF88946">
    <property type="entry name" value="Sigma2 domain of RNA polymerase sigma factors"/>
    <property type="match status" value="1"/>
</dbReference>
<dbReference type="NCBIfam" id="TIGR02937">
    <property type="entry name" value="sigma70-ECF"/>
    <property type="match status" value="1"/>
</dbReference>
<keyword evidence="2" id="KW-0805">Transcription regulation</keyword>
<organism evidence="7 8">
    <name type="scientific">Novipirellula artificiosorum</name>
    <dbReference type="NCBI Taxonomy" id="2528016"/>
    <lineage>
        <taxon>Bacteria</taxon>
        <taxon>Pseudomonadati</taxon>
        <taxon>Planctomycetota</taxon>
        <taxon>Planctomycetia</taxon>
        <taxon>Pirellulales</taxon>
        <taxon>Pirellulaceae</taxon>
        <taxon>Novipirellula</taxon>
    </lineage>
</organism>
<dbReference type="InterPro" id="IPR007627">
    <property type="entry name" value="RNA_pol_sigma70_r2"/>
</dbReference>
<keyword evidence="3" id="KW-0731">Sigma factor</keyword>
<dbReference type="Proteomes" id="UP000319143">
    <property type="component" value="Unassembled WGS sequence"/>
</dbReference>
<dbReference type="Pfam" id="PF04542">
    <property type="entry name" value="Sigma70_r2"/>
    <property type="match status" value="1"/>
</dbReference>
<dbReference type="GO" id="GO:0003677">
    <property type="term" value="F:DNA binding"/>
    <property type="evidence" value="ECO:0007669"/>
    <property type="project" value="UniProtKB-KW"/>
</dbReference>
<evidence type="ECO:0000256" key="4">
    <source>
        <dbReference type="ARBA" id="ARBA00023125"/>
    </source>
</evidence>
<dbReference type="OrthoDB" id="258490at2"/>
<dbReference type="PANTHER" id="PTHR43133:SF8">
    <property type="entry name" value="RNA POLYMERASE SIGMA FACTOR HI_1459-RELATED"/>
    <property type="match status" value="1"/>
</dbReference>
<dbReference type="GO" id="GO:0016987">
    <property type="term" value="F:sigma factor activity"/>
    <property type="evidence" value="ECO:0007669"/>
    <property type="project" value="UniProtKB-KW"/>
</dbReference>
<dbReference type="AlphaFoldDB" id="A0A5C6DS81"/>
<comment type="caution">
    <text evidence="7">The sequence shown here is derived from an EMBL/GenBank/DDBJ whole genome shotgun (WGS) entry which is preliminary data.</text>
</comment>
<keyword evidence="4" id="KW-0238">DNA-binding</keyword>
<dbReference type="InterPro" id="IPR014284">
    <property type="entry name" value="RNA_pol_sigma-70_dom"/>
</dbReference>
<reference evidence="7 8" key="1">
    <citation type="submission" date="2019-02" db="EMBL/GenBank/DDBJ databases">
        <title>Deep-cultivation of Planctomycetes and their phenomic and genomic characterization uncovers novel biology.</title>
        <authorList>
            <person name="Wiegand S."/>
            <person name="Jogler M."/>
            <person name="Boedeker C."/>
            <person name="Pinto D."/>
            <person name="Vollmers J."/>
            <person name="Rivas-Marin E."/>
            <person name="Kohn T."/>
            <person name="Peeters S.H."/>
            <person name="Heuer A."/>
            <person name="Rast P."/>
            <person name="Oberbeckmann S."/>
            <person name="Bunk B."/>
            <person name="Jeske O."/>
            <person name="Meyerdierks A."/>
            <person name="Storesund J.E."/>
            <person name="Kallscheuer N."/>
            <person name="Luecker S."/>
            <person name="Lage O.M."/>
            <person name="Pohl T."/>
            <person name="Merkel B.J."/>
            <person name="Hornburger P."/>
            <person name="Mueller R.-W."/>
            <person name="Bruemmer F."/>
            <person name="Labrenz M."/>
            <person name="Spormann A.M."/>
            <person name="Op Den Camp H."/>
            <person name="Overmann J."/>
            <person name="Amann R."/>
            <person name="Jetten M.S.M."/>
            <person name="Mascher T."/>
            <person name="Medema M.H."/>
            <person name="Devos D.P."/>
            <person name="Kaster A.-K."/>
            <person name="Ovreas L."/>
            <person name="Rohde M."/>
            <person name="Galperin M.Y."/>
            <person name="Jogler C."/>
        </authorList>
    </citation>
    <scope>NUCLEOTIDE SEQUENCE [LARGE SCALE GENOMIC DNA]</scope>
    <source>
        <strain evidence="7 8">Poly41</strain>
    </source>
</reference>
<evidence type="ECO:0000313" key="7">
    <source>
        <dbReference type="EMBL" id="TWU39532.1"/>
    </source>
</evidence>
<dbReference type="SUPFAM" id="SSF88659">
    <property type="entry name" value="Sigma3 and sigma4 domains of RNA polymerase sigma factors"/>
    <property type="match status" value="1"/>
</dbReference>
<keyword evidence="5" id="KW-0804">Transcription</keyword>
<keyword evidence="8" id="KW-1185">Reference proteome</keyword>
<dbReference type="EMBL" id="SJPV01000003">
    <property type="protein sequence ID" value="TWU39532.1"/>
    <property type="molecule type" value="Genomic_DNA"/>
</dbReference>
<evidence type="ECO:0000313" key="8">
    <source>
        <dbReference type="Proteomes" id="UP000319143"/>
    </source>
</evidence>
<dbReference type="PANTHER" id="PTHR43133">
    <property type="entry name" value="RNA POLYMERASE ECF-TYPE SIGMA FACTO"/>
    <property type="match status" value="1"/>
</dbReference>
<comment type="similarity">
    <text evidence="1">Belongs to the sigma-70 factor family. ECF subfamily.</text>
</comment>
<dbReference type="InterPro" id="IPR013325">
    <property type="entry name" value="RNA_pol_sigma_r2"/>
</dbReference>
<evidence type="ECO:0000256" key="2">
    <source>
        <dbReference type="ARBA" id="ARBA00023015"/>
    </source>
</evidence>
<name>A0A5C6DS81_9BACT</name>
<feature type="domain" description="RNA polymerase sigma-70 region 2" evidence="6">
    <location>
        <begin position="29"/>
        <end position="95"/>
    </location>
</feature>
<dbReference type="Gene3D" id="1.10.1740.10">
    <property type="match status" value="1"/>
</dbReference>
<dbReference type="GO" id="GO:0006352">
    <property type="term" value="P:DNA-templated transcription initiation"/>
    <property type="evidence" value="ECO:0007669"/>
    <property type="project" value="InterPro"/>
</dbReference>
<evidence type="ECO:0000256" key="1">
    <source>
        <dbReference type="ARBA" id="ARBA00010641"/>
    </source>
</evidence>
<dbReference type="InterPro" id="IPR039425">
    <property type="entry name" value="RNA_pol_sigma-70-like"/>
</dbReference>
<dbReference type="InterPro" id="IPR013324">
    <property type="entry name" value="RNA_pol_sigma_r3/r4-like"/>
</dbReference>
<proteinExistence type="inferred from homology"/>
<sequence length="198" mass="22811">MHEFPETRESLLVQVKDPANREAWQQFAQLYRPVIFRIAMRRGLQDADAHDLAQQVLVSVVSAIGRWEKSEAGTRFRHWLNRVIKNAIVNSLTRQPRDRATGGSSAQIELDDCAYSDQVTEELIDLEYRRELYLAAADRVKVEVETETWEAFDMSVVQGLPVDDVAKHLGKSRGAIYSARNRVMFRLRQIVRILENQS</sequence>
<protein>
    <submittedName>
        <fullName evidence="7">RNA polymerase sigma factor RpoE</fullName>
    </submittedName>
</protein>